<dbReference type="GO" id="GO:0051083">
    <property type="term" value="P:'de novo' cotranslational protein folding"/>
    <property type="evidence" value="ECO:0007669"/>
    <property type="project" value="TreeGrafter"/>
</dbReference>
<dbReference type="GO" id="GO:0003755">
    <property type="term" value="F:peptidyl-prolyl cis-trans isomerase activity"/>
    <property type="evidence" value="ECO:0007669"/>
    <property type="project" value="UniProtKB-KW"/>
</dbReference>
<comment type="function">
    <text evidence="7">Involved in protein export. Acts as a chaperone by maintaining the newly synthesized protein in an open conformation. Functions as a peptidyl-prolyl cis-trans isomerase.</text>
</comment>
<evidence type="ECO:0000259" key="8">
    <source>
        <dbReference type="Pfam" id="PF05697"/>
    </source>
</evidence>
<reference evidence="9" key="1">
    <citation type="submission" date="2022-08" db="EMBL/GenBank/DDBJ databases">
        <authorList>
            <person name="Gutierrez-Valencia J."/>
        </authorList>
    </citation>
    <scope>NUCLEOTIDE SEQUENCE</scope>
</reference>
<evidence type="ECO:0000256" key="6">
    <source>
        <dbReference type="ARBA" id="ARBA00023235"/>
    </source>
</evidence>
<evidence type="ECO:0000313" key="9">
    <source>
        <dbReference type="EMBL" id="CAI0541550.1"/>
    </source>
</evidence>
<dbReference type="EC" id="5.2.1.8" evidence="3"/>
<dbReference type="PANTHER" id="PTHR30560">
    <property type="entry name" value="TRIGGER FACTOR CHAPERONE AND PEPTIDYL-PROLYL CIS/TRANS ISOMERASE"/>
    <property type="match status" value="1"/>
</dbReference>
<sequence length="247" mass="27106">MAAKFVSSASQLQQFPTLVSASECKNLARHYHSSTKSFSLYTTQHQQFSNRQLFFSKGRLIGNAVGPISATDSGVETSITEPKDNAITVRDAKIVVESRDETSIKVRVDLGGDETEKVFGKVLRNLALTSPPIPGFRKQKGGKTTQVPRDFLIQVLGEDRVTNFVIQEIVSATLADYADKASSVVENVKVKENKVTTIQKADELMKLFKPGKEFGFNAILELEQGDAVEIETEQGDAMEAETVTNES</sequence>
<dbReference type="PANTHER" id="PTHR30560:SF4">
    <property type="entry name" value="OS01G0894700 PROTEIN"/>
    <property type="match status" value="1"/>
</dbReference>
<evidence type="ECO:0000256" key="3">
    <source>
        <dbReference type="ARBA" id="ARBA00013194"/>
    </source>
</evidence>
<dbReference type="InterPro" id="IPR008881">
    <property type="entry name" value="Trigger_fac_ribosome-bd_bac"/>
</dbReference>
<dbReference type="FunFam" id="3.30.70.1050:FF:000004">
    <property type="entry name" value="Trigger factor"/>
    <property type="match status" value="1"/>
</dbReference>
<name>A0AAV0Q9C1_9ROSI</name>
<evidence type="ECO:0000313" key="10">
    <source>
        <dbReference type="Proteomes" id="UP001154282"/>
    </source>
</evidence>
<comment type="catalytic activity">
    <reaction evidence="1">
        <text>[protein]-peptidylproline (omega=180) = [protein]-peptidylproline (omega=0)</text>
        <dbReference type="Rhea" id="RHEA:16237"/>
        <dbReference type="Rhea" id="RHEA-COMP:10747"/>
        <dbReference type="Rhea" id="RHEA-COMP:10748"/>
        <dbReference type="ChEBI" id="CHEBI:83833"/>
        <dbReference type="ChEBI" id="CHEBI:83834"/>
        <dbReference type="EC" id="5.2.1.8"/>
    </reaction>
</comment>
<dbReference type="GO" id="GO:0043335">
    <property type="term" value="P:protein unfolding"/>
    <property type="evidence" value="ECO:0007669"/>
    <property type="project" value="TreeGrafter"/>
</dbReference>
<organism evidence="9 10">
    <name type="scientific">Linum tenue</name>
    <dbReference type="NCBI Taxonomy" id="586396"/>
    <lineage>
        <taxon>Eukaryota</taxon>
        <taxon>Viridiplantae</taxon>
        <taxon>Streptophyta</taxon>
        <taxon>Embryophyta</taxon>
        <taxon>Tracheophyta</taxon>
        <taxon>Spermatophyta</taxon>
        <taxon>Magnoliopsida</taxon>
        <taxon>eudicotyledons</taxon>
        <taxon>Gunneridae</taxon>
        <taxon>Pentapetalae</taxon>
        <taxon>rosids</taxon>
        <taxon>fabids</taxon>
        <taxon>Malpighiales</taxon>
        <taxon>Linaceae</taxon>
        <taxon>Linum</taxon>
    </lineage>
</organism>
<evidence type="ECO:0000256" key="1">
    <source>
        <dbReference type="ARBA" id="ARBA00000971"/>
    </source>
</evidence>
<dbReference type="EMBL" id="CAMGYJ010000009">
    <property type="protein sequence ID" value="CAI0541550.1"/>
    <property type="molecule type" value="Genomic_DNA"/>
</dbReference>
<keyword evidence="10" id="KW-1185">Reference proteome</keyword>
<keyword evidence="4" id="KW-0697">Rotamase</keyword>
<accession>A0AAV0Q9C1</accession>
<dbReference type="GO" id="GO:0044183">
    <property type="term" value="F:protein folding chaperone"/>
    <property type="evidence" value="ECO:0007669"/>
    <property type="project" value="TreeGrafter"/>
</dbReference>
<dbReference type="InterPro" id="IPR036611">
    <property type="entry name" value="Trigger_fac_ribosome-bd_sf"/>
</dbReference>
<evidence type="ECO:0000256" key="7">
    <source>
        <dbReference type="ARBA" id="ARBA00024849"/>
    </source>
</evidence>
<dbReference type="SUPFAM" id="SSF102735">
    <property type="entry name" value="Trigger factor ribosome-binding domain"/>
    <property type="match status" value="1"/>
</dbReference>
<dbReference type="InterPro" id="IPR005215">
    <property type="entry name" value="Trig_fac"/>
</dbReference>
<dbReference type="AlphaFoldDB" id="A0AAV0Q9C1"/>
<feature type="domain" description="Trigger factor ribosome-binding bacterial" evidence="8">
    <location>
        <begin position="93"/>
        <end position="222"/>
    </location>
</feature>
<dbReference type="Proteomes" id="UP001154282">
    <property type="component" value="Unassembled WGS sequence"/>
</dbReference>
<evidence type="ECO:0000256" key="2">
    <source>
        <dbReference type="ARBA" id="ARBA00005464"/>
    </source>
</evidence>
<protein>
    <recommendedName>
        <fullName evidence="3">peptidylprolyl isomerase</fullName>
        <ecNumber evidence="3">5.2.1.8</ecNumber>
    </recommendedName>
</protein>
<comment type="similarity">
    <text evidence="2">Belongs to the FKBP-type PPIase family. Tig subfamily.</text>
</comment>
<dbReference type="Pfam" id="PF05697">
    <property type="entry name" value="Trigger_N"/>
    <property type="match status" value="1"/>
</dbReference>
<comment type="caution">
    <text evidence="9">The sequence shown here is derived from an EMBL/GenBank/DDBJ whole genome shotgun (WGS) entry which is preliminary data.</text>
</comment>
<dbReference type="GO" id="GO:0015031">
    <property type="term" value="P:protein transport"/>
    <property type="evidence" value="ECO:0007669"/>
    <property type="project" value="InterPro"/>
</dbReference>
<evidence type="ECO:0000256" key="5">
    <source>
        <dbReference type="ARBA" id="ARBA00023186"/>
    </source>
</evidence>
<proteinExistence type="inferred from homology"/>
<dbReference type="Gene3D" id="3.30.70.1050">
    <property type="entry name" value="Trigger factor ribosome-binding domain"/>
    <property type="match status" value="1"/>
</dbReference>
<keyword evidence="5" id="KW-0143">Chaperone</keyword>
<dbReference type="GO" id="GO:0043022">
    <property type="term" value="F:ribosome binding"/>
    <property type="evidence" value="ECO:0007669"/>
    <property type="project" value="TreeGrafter"/>
</dbReference>
<keyword evidence="6" id="KW-0413">Isomerase</keyword>
<gene>
    <name evidence="9" type="ORF">LITE_LOCUS42152</name>
</gene>
<evidence type="ECO:0000256" key="4">
    <source>
        <dbReference type="ARBA" id="ARBA00023110"/>
    </source>
</evidence>